<dbReference type="AlphaFoldDB" id="A0A6G1I6N1"/>
<name>A0A6G1I6N1_9PEZI</name>
<feature type="domain" description="C2H2-type" evidence="2">
    <location>
        <begin position="88"/>
        <end position="111"/>
    </location>
</feature>
<evidence type="ECO:0000313" key="3">
    <source>
        <dbReference type="EMBL" id="KAF2403940.1"/>
    </source>
</evidence>
<dbReference type="EMBL" id="ML996689">
    <property type="protein sequence ID" value="KAF2403940.1"/>
    <property type="molecule type" value="Genomic_DNA"/>
</dbReference>
<proteinExistence type="predicted"/>
<evidence type="ECO:0000259" key="2">
    <source>
        <dbReference type="PROSITE" id="PS00028"/>
    </source>
</evidence>
<gene>
    <name evidence="3" type="ORF">EJ06DRAFT_300158</name>
</gene>
<dbReference type="Proteomes" id="UP000799640">
    <property type="component" value="Unassembled WGS sequence"/>
</dbReference>
<sequence length="352" mass="39365">MAGSNLGTPAVQMVDEFDSELDSDAEDVQFIRAREVRLRSKLYRPFIPQPPRGAVGPGTDGIFLCQHCGHESQSDSEYDDHLGTHRICFVDGCSKIFDSYGNLTGHLKATHRIIIRKKYYTCPMPQCQLFARVWPRLDIFQYHVRRTHRFEVPTTVFLNAGGPEESDEEDMNSVLSIPHRNTDDVPVRANSIIDPQATPFSHPNAQDPDEPQVTPVSRPNAQYPAEPQVTPVSHPNAHNPDEPQTRPISNSSTHDPGGPQVGSESNPSAHDPDEPPIRPLASPSAQNQYANYRRAGKFFLLHTGKLHLLAVKYLVRTNIRPGVLLRPRKLLMEPSWLLLHNSSSHPTPCVPL</sequence>
<evidence type="ECO:0000313" key="4">
    <source>
        <dbReference type="Proteomes" id="UP000799640"/>
    </source>
</evidence>
<dbReference type="SMART" id="SM00355">
    <property type="entry name" value="ZnF_C2H2"/>
    <property type="match status" value="3"/>
</dbReference>
<protein>
    <recommendedName>
        <fullName evidence="2">C2H2-type domain-containing protein</fullName>
    </recommendedName>
</protein>
<evidence type="ECO:0000256" key="1">
    <source>
        <dbReference type="SAM" id="MobiDB-lite"/>
    </source>
</evidence>
<accession>A0A6G1I6N1</accession>
<reference evidence="3" key="1">
    <citation type="journal article" date="2020" name="Stud. Mycol.">
        <title>101 Dothideomycetes genomes: a test case for predicting lifestyles and emergence of pathogens.</title>
        <authorList>
            <person name="Haridas S."/>
            <person name="Albert R."/>
            <person name="Binder M."/>
            <person name="Bloem J."/>
            <person name="Labutti K."/>
            <person name="Salamov A."/>
            <person name="Andreopoulos B."/>
            <person name="Baker S."/>
            <person name="Barry K."/>
            <person name="Bills G."/>
            <person name="Bluhm B."/>
            <person name="Cannon C."/>
            <person name="Castanera R."/>
            <person name="Culley D."/>
            <person name="Daum C."/>
            <person name="Ezra D."/>
            <person name="Gonzalez J."/>
            <person name="Henrissat B."/>
            <person name="Kuo A."/>
            <person name="Liang C."/>
            <person name="Lipzen A."/>
            <person name="Lutzoni F."/>
            <person name="Magnuson J."/>
            <person name="Mondo S."/>
            <person name="Nolan M."/>
            <person name="Ohm R."/>
            <person name="Pangilinan J."/>
            <person name="Park H.-J."/>
            <person name="Ramirez L."/>
            <person name="Alfaro M."/>
            <person name="Sun H."/>
            <person name="Tritt A."/>
            <person name="Yoshinaga Y."/>
            <person name="Zwiers L.-H."/>
            <person name="Turgeon B."/>
            <person name="Goodwin S."/>
            <person name="Spatafora J."/>
            <person name="Crous P."/>
            <person name="Grigoriev I."/>
        </authorList>
    </citation>
    <scope>NUCLEOTIDE SEQUENCE</scope>
    <source>
        <strain evidence="3">CBS 262.69</strain>
    </source>
</reference>
<keyword evidence="4" id="KW-1185">Reference proteome</keyword>
<organism evidence="3 4">
    <name type="scientific">Trichodelitschia bisporula</name>
    <dbReference type="NCBI Taxonomy" id="703511"/>
    <lineage>
        <taxon>Eukaryota</taxon>
        <taxon>Fungi</taxon>
        <taxon>Dikarya</taxon>
        <taxon>Ascomycota</taxon>
        <taxon>Pezizomycotina</taxon>
        <taxon>Dothideomycetes</taxon>
        <taxon>Dothideomycetes incertae sedis</taxon>
        <taxon>Phaeotrichales</taxon>
        <taxon>Phaeotrichaceae</taxon>
        <taxon>Trichodelitschia</taxon>
    </lineage>
</organism>
<feature type="region of interest" description="Disordered" evidence="1">
    <location>
        <begin position="194"/>
        <end position="283"/>
    </location>
</feature>
<dbReference type="PROSITE" id="PS00028">
    <property type="entry name" value="ZINC_FINGER_C2H2_1"/>
    <property type="match status" value="1"/>
</dbReference>
<dbReference type="InterPro" id="IPR013087">
    <property type="entry name" value="Znf_C2H2_type"/>
</dbReference>